<dbReference type="Proteomes" id="UP000006180">
    <property type="component" value="Chromosome"/>
</dbReference>
<evidence type="ECO:0000313" key="6">
    <source>
        <dbReference type="Proteomes" id="UP000006180"/>
    </source>
</evidence>
<feature type="domain" description="Non-reducing end beta-L-arabinofuranosidase-like GH127 catalytic" evidence="2">
    <location>
        <begin position="312"/>
        <end position="710"/>
    </location>
</feature>
<evidence type="ECO:0000313" key="5">
    <source>
        <dbReference type="EMBL" id="AFL49996.1"/>
    </source>
</evidence>
<dbReference type="Pfam" id="PF07944">
    <property type="entry name" value="Beta-AFase-like_GH127_cat"/>
    <property type="match status" value="1"/>
</dbReference>
<evidence type="ECO:0000256" key="1">
    <source>
        <dbReference type="SAM" id="MobiDB-lite"/>
    </source>
</evidence>
<dbReference type="KEGG" id="sfd:USDA257_c14060"/>
<dbReference type="PANTHER" id="PTHR43465">
    <property type="entry name" value="DUF1680 DOMAIN PROTEIN (AFU_ORTHOLOGUE AFUA_1G08910)"/>
    <property type="match status" value="1"/>
</dbReference>
<protein>
    <submittedName>
        <fullName evidence="5">Putative cytoplasmic protein</fullName>
    </submittedName>
</protein>
<dbReference type="STRING" id="1185652.USDA257_c14060"/>
<dbReference type="eggNOG" id="COG3533">
    <property type="taxonomic scope" value="Bacteria"/>
</dbReference>
<evidence type="ECO:0000259" key="4">
    <source>
        <dbReference type="Pfam" id="PF20737"/>
    </source>
</evidence>
<gene>
    <name evidence="5" type="ORF">USDA257_c14060</name>
</gene>
<dbReference type="SUPFAM" id="SSF48208">
    <property type="entry name" value="Six-hairpin glycosidases"/>
    <property type="match status" value="1"/>
</dbReference>
<feature type="region of interest" description="Disordered" evidence="1">
    <location>
        <begin position="230"/>
        <end position="271"/>
    </location>
</feature>
<dbReference type="Pfam" id="PF20736">
    <property type="entry name" value="Glyco_hydro127M"/>
    <property type="match status" value="1"/>
</dbReference>
<organism evidence="5 6">
    <name type="scientific">Sinorhizobium fredii (strain USDA 257)</name>
    <dbReference type="NCBI Taxonomy" id="1185652"/>
    <lineage>
        <taxon>Bacteria</taxon>
        <taxon>Pseudomonadati</taxon>
        <taxon>Pseudomonadota</taxon>
        <taxon>Alphaproteobacteria</taxon>
        <taxon>Hyphomicrobiales</taxon>
        <taxon>Rhizobiaceae</taxon>
        <taxon>Sinorhizobium/Ensifer group</taxon>
        <taxon>Sinorhizobium</taxon>
    </lineage>
</organism>
<name>I3X290_SINF2</name>
<proteinExistence type="predicted"/>
<feature type="region of interest" description="Disordered" evidence="1">
    <location>
        <begin position="176"/>
        <end position="198"/>
    </location>
</feature>
<dbReference type="HOGENOM" id="CLU_013148_3_1_5"/>
<dbReference type="PANTHER" id="PTHR43465:SF2">
    <property type="entry name" value="DUF1680 DOMAIN PROTEIN (AFU_ORTHOLOGUE AFUA_1G08910)"/>
    <property type="match status" value="1"/>
</dbReference>
<dbReference type="Pfam" id="PF20737">
    <property type="entry name" value="Glyco_hydro127C"/>
    <property type="match status" value="1"/>
</dbReference>
<evidence type="ECO:0000259" key="3">
    <source>
        <dbReference type="Pfam" id="PF20736"/>
    </source>
</evidence>
<dbReference type="AlphaFoldDB" id="I3X290"/>
<reference evidence="5 6" key="1">
    <citation type="journal article" date="2012" name="J. Bacteriol.">
        <title>Complete genome sequence of the broad-host-range strain Sinorhizobium fredii USDA257.</title>
        <authorList>
            <person name="Schuldes J."/>
            <person name="Rodriguez Orbegoso M."/>
            <person name="Schmeisser C."/>
            <person name="Krishnan H.B."/>
            <person name="Daniel R."/>
            <person name="Streit W.R."/>
        </authorList>
    </citation>
    <scope>NUCLEOTIDE SEQUENCE [LARGE SCALE GENOMIC DNA]</scope>
    <source>
        <strain evidence="5 6">USDA 257</strain>
    </source>
</reference>
<dbReference type="EMBL" id="CP003563">
    <property type="protein sequence ID" value="AFL49996.1"/>
    <property type="molecule type" value="Genomic_DNA"/>
</dbReference>
<dbReference type="InterPro" id="IPR012878">
    <property type="entry name" value="Beta-AFase-like_GH127_cat"/>
</dbReference>
<feature type="domain" description="Non-reducing end beta-L-arabinofuranosidase-like GH127 middle" evidence="3">
    <location>
        <begin position="721"/>
        <end position="817"/>
    </location>
</feature>
<dbReference type="GO" id="GO:0005975">
    <property type="term" value="P:carbohydrate metabolic process"/>
    <property type="evidence" value="ECO:0007669"/>
    <property type="project" value="InterPro"/>
</dbReference>
<dbReference type="InterPro" id="IPR049049">
    <property type="entry name" value="Beta-AFase-like_GH127_C"/>
</dbReference>
<feature type="domain" description="Non-reducing end beta-L-arabinofuranosidase-like GH127 C-terminal" evidence="4">
    <location>
        <begin position="824"/>
        <end position="931"/>
    </location>
</feature>
<feature type="region of interest" description="Disordered" evidence="1">
    <location>
        <begin position="1"/>
        <end position="25"/>
    </location>
</feature>
<sequence length="937" mass="104864">MRGHEDAPRTPRPQGAARSDRLSRDRHRHGLLLPGAVRHRLLGIVSAEQRIRLAAAAAMAGLGHQLRCLSHPRRLRLRRPAAHDEFAGGVARDCGLDRRRQRACRLWLLALPLSVEERAVRADHRDADDPVPVDPDTALHHPGAAGTQQFAVRPDARLCHAAAAVLGLHDAQRLRRRAEGDRRGGSHRRRARPEAAGAGAVAFGDARRRYGVDLCVPQCLERVPRRPGAALEQRKLHAAGPDDGRARRPSRDHQLGRRTSGGRRHGGTLPHRLPTAATLLHARADGRRGQITRERHIMSKKDRQFRPVAVPDVRVGGFWGKWQDAVCNATAEILLDRCVEAGMLRAVDVNHPNPGIVIPIQSWGGTTQMFWDSDLAKSIETIAYSLYRKPNPRLEARADEIIDMYERLQDKDGYLNTWFQRVQPDRRWTNLRDHHELYCAGHLIEAAVAYFQATGKSKLLDVMCRFADYMIDIFGHGEGQIPGYCGHQEIELALVKLARVTGETKYLDLSKFFIDERGQEPHFFTEEAIRDGRSPKDYVHKTHEYSQSHEPVRQQKKVVGHAVRAMYMYSGMADLATEYKDDTLTDALETLWDDLTTKQMYVTGGIGPSARNEGFTDYYDLPNDTAYAETCASVALVFWASRMLGRGPNRRFADIMEQALYNGALSGLSLDGKTFFYDNPLESTGKHHRWRWHNCPCCPPNIARLVASVGAYMYGVATDEIAVHLYGESTARLELDGSNVTLRQVTNYPWEGAVSIRLELEEPRQFALSLRIPEWADGASISVNGSGIDLEHVTLDGYARIEREWSDGDAVSIDLPLKLRPQFANPKVRQDAGRIALLRGPLVYCAEEIDNGGDLNAIVVPEDLPETTSTTLEDLEGAVAVELPVEREDTADWGAALYRPTPAARRPARLRLVPYHLWDNRAPGEMLVWLQAEKCGG</sequence>
<dbReference type="InterPro" id="IPR049174">
    <property type="entry name" value="Beta-AFase-like"/>
</dbReference>
<dbReference type="InterPro" id="IPR049046">
    <property type="entry name" value="Beta-AFase-like_GH127_middle"/>
</dbReference>
<dbReference type="InterPro" id="IPR008928">
    <property type="entry name" value="6-hairpin_glycosidase_sf"/>
</dbReference>
<dbReference type="PATRIC" id="fig|1185652.3.peg.1461"/>
<feature type="compositionally biased region" description="Basic and acidic residues" evidence="1">
    <location>
        <begin position="232"/>
        <end position="255"/>
    </location>
</feature>
<evidence type="ECO:0000259" key="2">
    <source>
        <dbReference type="Pfam" id="PF07944"/>
    </source>
</evidence>
<accession>I3X290</accession>